<dbReference type="Proteomes" id="UP000232722">
    <property type="component" value="Unassembled WGS sequence"/>
</dbReference>
<name>A0A2N0Q1R8_9GLOM</name>
<organism evidence="1 2">
    <name type="scientific">Rhizophagus irregularis</name>
    <dbReference type="NCBI Taxonomy" id="588596"/>
    <lineage>
        <taxon>Eukaryota</taxon>
        <taxon>Fungi</taxon>
        <taxon>Fungi incertae sedis</taxon>
        <taxon>Mucoromycota</taxon>
        <taxon>Glomeromycotina</taxon>
        <taxon>Glomeromycetes</taxon>
        <taxon>Glomerales</taxon>
        <taxon>Glomeraceae</taxon>
        <taxon>Rhizophagus</taxon>
    </lineage>
</organism>
<reference evidence="1 2" key="2">
    <citation type="submission" date="2017-09" db="EMBL/GenBank/DDBJ databases">
        <title>Extensive intraspecific genome diversity in a model arbuscular mycorrhizal fungus.</title>
        <authorList>
            <person name="Chen E.C."/>
            <person name="Morin E."/>
            <person name="Beaudet D."/>
            <person name="Noel J."/>
            <person name="Ndikumana S."/>
            <person name="Charron P."/>
            <person name="St-Onge C."/>
            <person name="Giorgi J."/>
            <person name="Grigoriev I.V."/>
            <person name="Roux C."/>
            <person name="Martin F.M."/>
            <person name="Corradi N."/>
        </authorList>
    </citation>
    <scope>NUCLEOTIDE SEQUENCE [LARGE SCALE GENOMIC DNA]</scope>
    <source>
        <strain evidence="1 2">A5</strain>
    </source>
</reference>
<comment type="caution">
    <text evidence="1">The sequence shown here is derived from an EMBL/GenBank/DDBJ whole genome shotgun (WGS) entry which is preliminary data.</text>
</comment>
<feature type="non-terminal residue" evidence="1">
    <location>
        <position position="1"/>
    </location>
</feature>
<proteinExistence type="predicted"/>
<evidence type="ECO:0000313" key="2">
    <source>
        <dbReference type="Proteomes" id="UP000232722"/>
    </source>
</evidence>
<sequence length="85" mass="10070">ISWQSNDDFIYLGTILILLIHQFPNHYAEIPLCSWLISTAFLEHIFGYARRIIEDFTVLDFLMMNEKIIKTISIKMKGKIFNVLY</sequence>
<reference evidence="1 2" key="1">
    <citation type="submission" date="2016-04" db="EMBL/GenBank/DDBJ databases">
        <title>Genome analyses suggest a sexual origin of heterokaryosis in a supposedly ancient asexual fungus.</title>
        <authorList>
            <person name="Ropars J."/>
            <person name="Sedzielewska K."/>
            <person name="Noel J."/>
            <person name="Charron P."/>
            <person name="Farinelli L."/>
            <person name="Marton T."/>
            <person name="Kruger M."/>
            <person name="Pelin A."/>
            <person name="Brachmann A."/>
            <person name="Corradi N."/>
        </authorList>
    </citation>
    <scope>NUCLEOTIDE SEQUENCE [LARGE SCALE GENOMIC DNA]</scope>
    <source>
        <strain evidence="1 2">A5</strain>
    </source>
</reference>
<gene>
    <name evidence="1" type="ORF">RhiirA5_285976</name>
</gene>
<evidence type="ECO:0000313" key="1">
    <source>
        <dbReference type="EMBL" id="PKC12985.1"/>
    </source>
</evidence>
<dbReference type="AlphaFoldDB" id="A0A2N0Q1R8"/>
<accession>A0A2N0Q1R8</accession>
<dbReference type="EMBL" id="LLXJ01000214">
    <property type="protein sequence ID" value="PKC12985.1"/>
    <property type="molecule type" value="Genomic_DNA"/>
</dbReference>
<protein>
    <submittedName>
        <fullName evidence="1">Uncharacterized protein</fullName>
    </submittedName>
</protein>